<evidence type="ECO:0000313" key="10">
    <source>
        <dbReference type="EMBL" id="SED35707.1"/>
    </source>
</evidence>
<sequence>METIEGIDVAPTLQGQTTTTFAAQEFQTTLVGMMGHDLRQSLHIIQGTYALLRSRQESDSQQAWLDRGERAVVKLTEQLNCLVDAFYLAESAHSLEISPVGLGPLFWRLCHENEDDAIQRGVDLRALSTSACVLSNRVLLGCIVRNFLTNAIKYTDAGGRILIGCRRKANEIRIDVYDTGIGIAEKQLPRIFDSFTRLTPQGSNGLGIGLSIVRRALEVLGHRIEIRSILGEGSRFSIYVPANKGKAS</sequence>
<evidence type="ECO:0000256" key="7">
    <source>
        <dbReference type="ARBA" id="ARBA00022840"/>
    </source>
</evidence>
<dbReference type="AlphaFoldDB" id="A0A1H5A0C2"/>
<dbReference type="InterPro" id="IPR036097">
    <property type="entry name" value="HisK_dim/P_sf"/>
</dbReference>
<keyword evidence="6 10" id="KW-0418">Kinase</keyword>
<keyword evidence="4" id="KW-0808">Transferase</keyword>
<keyword evidence="8" id="KW-0902">Two-component regulatory system</keyword>
<evidence type="ECO:0000256" key="3">
    <source>
        <dbReference type="ARBA" id="ARBA00022553"/>
    </source>
</evidence>
<dbReference type="Gene3D" id="1.10.287.130">
    <property type="match status" value="1"/>
</dbReference>
<dbReference type="SUPFAM" id="SSF55874">
    <property type="entry name" value="ATPase domain of HSP90 chaperone/DNA topoisomerase II/histidine kinase"/>
    <property type="match status" value="1"/>
</dbReference>
<dbReference type="GO" id="GO:0005524">
    <property type="term" value="F:ATP binding"/>
    <property type="evidence" value="ECO:0007669"/>
    <property type="project" value="UniProtKB-KW"/>
</dbReference>
<dbReference type="PROSITE" id="PS50109">
    <property type="entry name" value="HIS_KIN"/>
    <property type="match status" value="1"/>
</dbReference>
<dbReference type="OrthoDB" id="315417at2"/>
<keyword evidence="5" id="KW-0547">Nucleotide-binding</keyword>
<dbReference type="SUPFAM" id="SSF47384">
    <property type="entry name" value="Homodimeric domain of signal transducing histidine kinase"/>
    <property type="match status" value="1"/>
</dbReference>
<evidence type="ECO:0000256" key="2">
    <source>
        <dbReference type="ARBA" id="ARBA00012438"/>
    </source>
</evidence>
<dbReference type="Gene3D" id="3.30.565.10">
    <property type="entry name" value="Histidine kinase-like ATPase, C-terminal domain"/>
    <property type="match status" value="1"/>
</dbReference>
<dbReference type="InterPro" id="IPR050351">
    <property type="entry name" value="BphY/WalK/GraS-like"/>
</dbReference>
<keyword evidence="3" id="KW-0597">Phosphoprotein</keyword>
<dbReference type="Proteomes" id="UP000198992">
    <property type="component" value="Unassembled WGS sequence"/>
</dbReference>
<evidence type="ECO:0000256" key="6">
    <source>
        <dbReference type="ARBA" id="ARBA00022777"/>
    </source>
</evidence>
<dbReference type="SMART" id="SM00387">
    <property type="entry name" value="HATPase_c"/>
    <property type="match status" value="1"/>
</dbReference>
<dbReference type="CDD" id="cd00082">
    <property type="entry name" value="HisKA"/>
    <property type="match status" value="1"/>
</dbReference>
<evidence type="ECO:0000256" key="4">
    <source>
        <dbReference type="ARBA" id="ARBA00022679"/>
    </source>
</evidence>
<dbReference type="InterPro" id="IPR004358">
    <property type="entry name" value="Sig_transdc_His_kin-like_C"/>
</dbReference>
<dbReference type="InterPro" id="IPR036890">
    <property type="entry name" value="HATPase_C_sf"/>
</dbReference>
<dbReference type="GO" id="GO:0000156">
    <property type="term" value="F:phosphorelay response regulator activity"/>
    <property type="evidence" value="ECO:0007669"/>
    <property type="project" value="TreeGrafter"/>
</dbReference>
<feature type="domain" description="Histidine kinase" evidence="9">
    <location>
        <begin position="33"/>
        <end position="244"/>
    </location>
</feature>
<comment type="catalytic activity">
    <reaction evidence="1">
        <text>ATP + protein L-histidine = ADP + protein N-phospho-L-histidine.</text>
        <dbReference type="EC" id="2.7.13.3"/>
    </reaction>
</comment>
<evidence type="ECO:0000259" key="9">
    <source>
        <dbReference type="PROSITE" id="PS50109"/>
    </source>
</evidence>
<dbReference type="Pfam" id="PF02518">
    <property type="entry name" value="HATPase_c"/>
    <property type="match status" value="1"/>
</dbReference>
<dbReference type="GO" id="GO:0007234">
    <property type="term" value="P:osmosensory signaling via phosphorelay pathway"/>
    <property type="evidence" value="ECO:0007669"/>
    <property type="project" value="TreeGrafter"/>
</dbReference>
<evidence type="ECO:0000256" key="8">
    <source>
        <dbReference type="ARBA" id="ARBA00023012"/>
    </source>
</evidence>
<evidence type="ECO:0000256" key="5">
    <source>
        <dbReference type="ARBA" id="ARBA00022741"/>
    </source>
</evidence>
<name>A0A1H5A0C2_9BRAD</name>
<organism evidence="10 11">
    <name type="scientific">Bradyrhizobium erythrophlei</name>
    <dbReference type="NCBI Taxonomy" id="1437360"/>
    <lineage>
        <taxon>Bacteria</taxon>
        <taxon>Pseudomonadati</taxon>
        <taxon>Pseudomonadota</taxon>
        <taxon>Alphaproteobacteria</taxon>
        <taxon>Hyphomicrobiales</taxon>
        <taxon>Nitrobacteraceae</taxon>
        <taxon>Bradyrhizobium</taxon>
    </lineage>
</organism>
<dbReference type="PRINTS" id="PR00344">
    <property type="entry name" value="BCTRLSENSOR"/>
</dbReference>
<protein>
    <recommendedName>
        <fullName evidence="2">histidine kinase</fullName>
        <ecNumber evidence="2">2.7.13.3</ecNumber>
    </recommendedName>
</protein>
<reference evidence="10 11" key="1">
    <citation type="submission" date="2016-10" db="EMBL/GenBank/DDBJ databases">
        <authorList>
            <person name="de Groot N.N."/>
        </authorList>
    </citation>
    <scope>NUCLEOTIDE SEQUENCE [LARGE SCALE GENOMIC DNA]</scope>
    <source>
        <strain evidence="10 11">MT12</strain>
    </source>
</reference>
<dbReference type="EMBL" id="FNTH01000001">
    <property type="protein sequence ID" value="SED35707.1"/>
    <property type="molecule type" value="Genomic_DNA"/>
</dbReference>
<dbReference type="InterPro" id="IPR003661">
    <property type="entry name" value="HisK_dim/P_dom"/>
</dbReference>
<dbReference type="GO" id="GO:0030295">
    <property type="term" value="F:protein kinase activator activity"/>
    <property type="evidence" value="ECO:0007669"/>
    <property type="project" value="TreeGrafter"/>
</dbReference>
<dbReference type="InterPro" id="IPR003594">
    <property type="entry name" value="HATPase_dom"/>
</dbReference>
<gene>
    <name evidence="10" type="ORF">SAMN05444164_4530</name>
</gene>
<proteinExistence type="predicted"/>
<dbReference type="PANTHER" id="PTHR42878">
    <property type="entry name" value="TWO-COMPONENT HISTIDINE KINASE"/>
    <property type="match status" value="1"/>
</dbReference>
<keyword evidence="7" id="KW-0067">ATP-binding</keyword>
<evidence type="ECO:0000256" key="1">
    <source>
        <dbReference type="ARBA" id="ARBA00000085"/>
    </source>
</evidence>
<evidence type="ECO:0000313" key="11">
    <source>
        <dbReference type="Proteomes" id="UP000198992"/>
    </source>
</evidence>
<dbReference type="GO" id="GO:0000155">
    <property type="term" value="F:phosphorelay sensor kinase activity"/>
    <property type="evidence" value="ECO:0007669"/>
    <property type="project" value="InterPro"/>
</dbReference>
<dbReference type="EC" id="2.7.13.3" evidence="2"/>
<dbReference type="RefSeq" id="WP_092119352.1">
    <property type="nucleotide sequence ID" value="NZ_FNTH01000001.1"/>
</dbReference>
<dbReference type="InterPro" id="IPR005467">
    <property type="entry name" value="His_kinase_dom"/>
</dbReference>
<accession>A0A1H5A0C2</accession>
<dbReference type="PANTHER" id="PTHR42878:SF7">
    <property type="entry name" value="SENSOR HISTIDINE KINASE GLRK"/>
    <property type="match status" value="1"/>
</dbReference>